<evidence type="ECO:0000259" key="5">
    <source>
        <dbReference type="PROSITE" id="PS50931"/>
    </source>
</evidence>
<dbReference type="InterPro" id="IPR036388">
    <property type="entry name" value="WH-like_DNA-bd_sf"/>
</dbReference>
<gene>
    <name evidence="6" type="ORF">K0625_22130</name>
</gene>
<name>A0ABS7E9G3_9GAMM</name>
<dbReference type="InterPro" id="IPR000847">
    <property type="entry name" value="LysR_HTH_N"/>
</dbReference>
<dbReference type="InterPro" id="IPR058163">
    <property type="entry name" value="LysR-type_TF_proteobact-type"/>
</dbReference>
<proteinExistence type="inferred from homology"/>
<accession>A0ABS7E9G3</accession>
<dbReference type="Pfam" id="PF03466">
    <property type="entry name" value="LysR_substrate"/>
    <property type="match status" value="1"/>
</dbReference>
<dbReference type="SUPFAM" id="SSF53850">
    <property type="entry name" value="Periplasmic binding protein-like II"/>
    <property type="match status" value="1"/>
</dbReference>
<reference evidence="6 7" key="1">
    <citation type="submission" date="2021-07" db="EMBL/GenBank/DDBJ databases">
        <title>Shewanella sp. nov, isolated from SCS.</title>
        <authorList>
            <person name="Cao W.R."/>
        </authorList>
    </citation>
    <scope>NUCLEOTIDE SEQUENCE [LARGE SCALE GENOMIC DNA]</scope>
    <source>
        <strain evidence="6 7">NR704-98</strain>
    </source>
</reference>
<dbReference type="RefSeq" id="WP_220111625.1">
    <property type="nucleotide sequence ID" value="NZ_JAHZST010000024.1"/>
</dbReference>
<comment type="similarity">
    <text evidence="1">Belongs to the LysR transcriptional regulatory family.</text>
</comment>
<comment type="caution">
    <text evidence="6">The sequence shown here is derived from an EMBL/GenBank/DDBJ whole genome shotgun (WGS) entry which is preliminary data.</text>
</comment>
<dbReference type="Gene3D" id="1.10.10.10">
    <property type="entry name" value="Winged helix-like DNA-binding domain superfamily/Winged helix DNA-binding domain"/>
    <property type="match status" value="1"/>
</dbReference>
<keyword evidence="2" id="KW-0805">Transcription regulation</keyword>
<dbReference type="PROSITE" id="PS50931">
    <property type="entry name" value="HTH_LYSR"/>
    <property type="match status" value="1"/>
</dbReference>
<evidence type="ECO:0000313" key="6">
    <source>
        <dbReference type="EMBL" id="MBW8186326.1"/>
    </source>
</evidence>
<dbReference type="InterPro" id="IPR005119">
    <property type="entry name" value="LysR_subst-bd"/>
</dbReference>
<dbReference type="InterPro" id="IPR036390">
    <property type="entry name" value="WH_DNA-bd_sf"/>
</dbReference>
<dbReference type="Proteomes" id="UP001195963">
    <property type="component" value="Unassembled WGS sequence"/>
</dbReference>
<evidence type="ECO:0000256" key="3">
    <source>
        <dbReference type="ARBA" id="ARBA00023125"/>
    </source>
</evidence>
<dbReference type="PANTHER" id="PTHR30537:SF14">
    <property type="entry name" value="TRANSCRIPTIONAL REGULATOR LYSR FAMILY"/>
    <property type="match status" value="1"/>
</dbReference>
<evidence type="ECO:0000313" key="7">
    <source>
        <dbReference type="Proteomes" id="UP001195963"/>
    </source>
</evidence>
<evidence type="ECO:0000256" key="1">
    <source>
        <dbReference type="ARBA" id="ARBA00009437"/>
    </source>
</evidence>
<keyword evidence="4" id="KW-0804">Transcription</keyword>
<dbReference type="CDD" id="cd08422">
    <property type="entry name" value="PBP2_CrgA_like"/>
    <property type="match status" value="1"/>
</dbReference>
<dbReference type="SUPFAM" id="SSF46785">
    <property type="entry name" value="Winged helix' DNA-binding domain"/>
    <property type="match status" value="1"/>
</dbReference>
<dbReference type="PANTHER" id="PTHR30537">
    <property type="entry name" value="HTH-TYPE TRANSCRIPTIONAL REGULATOR"/>
    <property type="match status" value="1"/>
</dbReference>
<feature type="domain" description="HTH lysR-type" evidence="5">
    <location>
        <begin position="1"/>
        <end position="61"/>
    </location>
</feature>
<dbReference type="Gene3D" id="3.40.190.290">
    <property type="match status" value="1"/>
</dbReference>
<dbReference type="EMBL" id="JAHZST010000024">
    <property type="protein sequence ID" value="MBW8186326.1"/>
    <property type="molecule type" value="Genomic_DNA"/>
</dbReference>
<evidence type="ECO:0000256" key="2">
    <source>
        <dbReference type="ARBA" id="ARBA00023015"/>
    </source>
</evidence>
<organism evidence="6 7">
    <name type="scientific">Shewanella nanhaiensis</name>
    <dbReference type="NCBI Taxonomy" id="2864872"/>
    <lineage>
        <taxon>Bacteria</taxon>
        <taxon>Pseudomonadati</taxon>
        <taxon>Pseudomonadota</taxon>
        <taxon>Gammaproteobacteria</taxon>
        <taxon>Alteromonadales</taxon>
        <taxon>Shewanellaceae</taxon>
        <taxon>Shewanella</taxon>
    </lineage>
</organism>
<dbReference type="Pfam" id="PF00126">
    <property type="entry name" value="HTH_1"/>
    <property type="match status" value="1"/>
</dbReference>
<protein>
    <submittedName>
        <fullName evidence="6">LysR family transcriptional regulator</fullName>
    </submittedName>
</protein>
<keyword evidence="7" id="KW-1185">Reference proteome</keyword>
<sequence length="316" mass="36212">MEIIWLSYLPLYIQLCEEKSISATAQRLGCSNAHVSRQLVKLENLLNKQLIHRTTRQFVVTQDGLEFYHQAKALMEHAEAIENKLFNNNVASGRVKISASSSFGAGRLSSLLAEFNTLYPRIEIELLFTEQMSDLVQESFDIAVYLTDTPPEGLVGHKMKAVTCAPYALDTYIEQHGIINHPAELNRYQHIIYKSEILNLDNWTFVKDESNQEYEHTSKITQFNNRESCNIKLDGSFKTNLIPSMVEAMLAGIGVATLADFALDKLTKSERNRVVRLLPQWRTTAILPLYILYPRREHLPKRTQLVIEFLKNRLKA</sequence>
<evidence type="ECO:0000256" key="4">
    <source>
        <dbReference type="ARBA" id="ARBA00023163"/>
    </source>
</evidence>
<keyword evidence="3" id="KW-0238">DNA-binding</keyword>